<keyword evidence="5" id="KW-1185">Reference proteome</keyword>
<evidence type="ECO:0000259" key="3">
    <source>
        <dbReference type="Pfam" id="PF00685"/>
    </source>
</evidence>
<dbReference type="Pfam" id="PF00685">
    <property type="entry name" value="Sulfotransfer_1"/>
    <property type="match status" value="1"/>
</dbReference>
<accession>A0ABY4W3E9</accession>
<dbReference type="SUPFAM" id="SSF52540">
    <property type="entry name" value="P-loop containing nucleoside triphosphate hydrolases"/>
    <property type="match status" value="1"/>
</dbReference>
<evidence type="ECO:0000313" key="4">
    <source>
        <dbReference type="EMBL" id="USG61434.1"/>
    </source>
</evidence>
<reference evidence="4" key="1">
    <citation type="submission" date="2022-06" db="EMBL/GenBank/DDBJ databases">
        <title>Sneathiella actinostolidae sp. nov., isolated from a sea anemonein the Western Pacific Ocean.</title>
        <authorList>
            <person name="Wei M.J."/>
        </authorList>
    </citation>
    <scope>NUCLEOTIDE SEQUENCE</scope>
    <source>
        <strain evidence="4">PHK-P5</strain>
    </source>
</reference>
<protein>
    <submittedName>
        <fullName evidence="4">Sulfotransferase domain-containing protein</fullName>
    </submittedName>
</protein>
<evidence type="ECO:0000256" key="2">
    <source>
        <dbReference type="ARBA" id="ARBA00022679"/>
    </source>
</evidence>
<evidence type="ECO:0000313" key="5">
    <source>
        <dbReference type="Proteomes" id="UP001056291"/>
    </source>
</evidence>
<feature type="domain" description="Sulfotransferase" evidence="3">
    <location>
        <begin position="5"/>
        <end position="272"/>
    </location>
</feature>
<keyword evidence="2" id="KW-0808">Transferase</keyword>
<dbReference type="Proteomes" id="UP001056291">
    <property type="component" value="Chromosome"/>
</dbReference>
<sequence>MGGIVWLASYPKSGNTWIRTFLHNLHFDPAKPFDINMISSLTYGDGGKTWYEKASGKPFDELTPQQVARLTPTVHMAFANMRPGPVFVKTHSAVGSLHNVPLITMECTIGAVYIVRNPLDIAVSMASHYDMDLDESIDMLNNPRATARGSEGKVAQIYGSWTSHVGSWQEQRGAKMLTLRYEDLLTKPRKTFSALTHFLQLKHSRKQLEKAIKFSSFDNLKKQELEKGFKERPNDKDLFFRVGKAGQWKELLSDDQKNRVIDCHQHMMKEFGYLPK</sequence>
<dbReference type="PANTHER" id="PTHR11783">
    <property type="entry name" value="SULFOTRANSFERASE SULT"/>
    <property type="match status" value="1"/>
</dbReference>
<dbReference type="InterPro" id="IPR027417">
    <property type="entry name" value="P-loop_NTPase"/>
</dbReference>
<dbReference type="RefSeq" id="WP_251934467.1">
    <property type="nucleotide sequence ID" value="NZ_CP098747.1"/>
</dbReference>
<dbReference type="InterPro" id="IPR000863">
    <property type="entry name" value="Sulfotransferase_dom"/>
</dbReference>
<evidence type="ECO:0000256" key="1">
    <source>
        <dbReference type="ARBA" id="ARBA00005771"/>
    </source>
</evidence>
<name>A0ABY4W3E9_9PROT</name>
<organism evidence="4 5">
    <name type="scientific">Sneathiella marina</name>
    <dbReference type="NCBI Taxonomy" id="2950108"/>
    <lineage>
        <taxon>Bacteria</taxon>
        <taxon>Pseudomonadati</taxon>
        <taxon>Pseudomonadota</taxon>
        <taxon>Alphaproteobacteria</taxon>
        <taxon>Sneathiellales</taxon>
        <taxon>Sneathiellaceae</taxon>
        <taxon>Sneathiella</taxon>
    </lineage>
</organism>
<gene>
    <name evidence="4" type="ORF">NBZ79_00395</name>
</gene>
<dbReference type="Gene3D" id="3.40.50.300">
    <property type="entry name" value="P-loop containing nucleotide triphosphate hydrolases"/>
    <property type="match status" value="1"/>
</dbReference>
<comment type="similarity">
    <text evidence="1">Belongs to the sulfotransferase 1 family.</text>
</comment>
<dbReference type="EMBL" id="CP098747">
    <property type="protein sequence ID" value="USG61434.1"/>
    <property type="molecule type" value="Genomic_DNA"/>
</dbReference>
<proteinExistence type="inferred from homology"/>